<dbReference type="RefSeq" id="WP_090103802.1">
    <property type="nucleotide sequence ID" value="NZ_FNIX01000021.1"/>
</dbReference>
<gene>
    <name evidence="2" type="ORF">SAMN05421507_121105</name>
</gene>
<dbReference type="STRING" id="641025.SAMN05421507_121105"/>
<dbReference type="AlphaFoldDB" id="A0A1H0WR47"/>
<evidence type="ECO:0000259" key="1">
    <source>
        <dbReference type="PROSITE" id="PS51340"/>
    </source>
</evidence>
<evidence type="ECO:0000313" key="3">
    <source>
        <dbReference type="Proteomes" id="UP000199691"/>
    </source>
</evidence>
<evidence type="ECO:0000313" key="2">
    <source>
        <dbReference type="EMBL" id="SDP93121.1"/>
    </source>
</evidence>
<dbReference type="InterPro" id="IPR005302">
    <property type="entry name" value="MoCF_Sase_C"/>
</dbReference>
<dbReference type="Proteomes" id="UP000199691">
    <property type="component" value="Unassembled WGS sequence"/>
</dbReference>
<dbReference type="OrthoDB" id="9786134at2"/>
<organism evidence="2 3">
    <name type="scientific">Lentzea jiangxiensis</name>
    <dbReference type="NCBI Taxonomy" id="641025"/>
    <lineage>
        <taxon>Bacteria</taxon>
        <taxon>Bacillati</taxon>
        <taxon>Actinomycetota</taxon>
        <taxon>Actinomycetes</taxon>
        <taxon>Pseudonocardiales</taxon>
        <taxon>Pseudonocardiaceae</taxon>
        <taxon>Lentzea</taxon>
    </lineage>
</organism>
<dbReference type="Gene3D" id="2.40.33.20">
    <property type="entry name" value="PK beta-barrel domain-like"/>
    <property type="match status" value="1"/>
</dbReference>
<dbReference type="InterPro" id="IPR052716">
    <property type="entry name" value="MOSC_domain"/>
</dbReference>
<sequence length="179" mass="19478">MGVVTAVSRSEEYTFTKPVRESITLLAGLGVEGDVHQGVTVKHRSRVAQDPTQPNLRQVHLMHEELFDELRGKGFAVEPGQIGENITTRGVDLLGLPTGTRLHLGPEAVVEVTGLRNPCVQIDRFSSGLLKEVVFKGPDGELVRRAGIMSVVLTGGVVRPGDEIRVELPARPHRPLEKV</sequence>
<proteinExistence type="predicted"/>
<dbReference type="GO" id="GO:0030170">
    <property type="term" value="F:pyridoxal phosphate binding"/>
    <property type="evidence" value="ECO:0007669"/>
    <property type="project" value="InterPro"/>
</dbReference>
<accession>A0A1H0WR47</accession>
<dbReference type="GO" id="GO:0030151">
    <property type="term" value="F:molybdenum ion binding"/>
    <property type="evidence" value="ECO:0007669"/>
    <property type="project" value="InterPro"/>
</dbReference>
<dbReference type="InterPro" id="IPR011037">
    <property type="entry name" value="Pyrv_Knase-like_insert_dom_sf"/>
</dbReference>
<dbReference type="EMBL" id="FNIX01000021">
    <property type="protein sequence ID" value="SDP93121.1"/>
    <property type="molecule type" value="Genomic_DNA"/>
</dbReference>
<dbReference type="GO" id="GO:0003824">
    <property type="term" value="F:catalytic activity"/>
    <property type="evidence" value="ECO:0007669"/>
    <property type="project" value="InterPro"/>
</dbReference>
<dbReference type="PANTHER" id="PTHR36930">
    <property type="entry name" value="METAL-SULFUR CLUSTER BIOSYNTHESIS PROTEINS YUAD-RELATED"/>
    <property type="match status" value="1"/>
</dbReference>
<dbReference type="PANTHER" id="PTHR36930:SF1">
    <property type="entry name" value="MOSC DOMAIN-CONTAINING PROTEIN"/>
    <property type="match status" value="1"/>
</dbReference>
<protein>
    <submittedName>
        <fullName evidence="2">MOSC domain-containing protein YiiM</fullName>
    </submittedName>
</protein>
<dbReference type="PROSITE" id="PS51340">
    <property type="entry name" value="MOSC"/>
    <property type="match status" value="1"/>
</dbReference>
<dbReference type="SUPFAM" id="SSF50800">
    <property type="entry name" value="PK beta-barrel domain-like"/>
    <property type="match status" value="1"/>
</dbReference>
<dbReference type="Pfam" id="PF03473">
    <property type="entry name" value="MOSC"/>
    <property type="match status" value="1"/>
</dbReference>
<name>A0A1H0WR47_9PSEU</name>
<keyword evidence="3" id="KW-1185">Reference proteome</keyword>
<reference evidence="3" key="1">
    <citation type="submission" date="2016-10" db="EMBL/GenBank/DDBJ databases">
        <authorList>
            <person name="Varghese N."/>
            <person name="Submissions S."/>
        </authorList>
    </citation>
    <scope>NUCLEOTIDE SEQUENCE [LARGE SCALE GENOMIC DNA]</scope>
    <source>
        <strain evidence="3">CGMCC 4.6609</strain>
    </source>
</reference>
<feature type="domain" description="MOSC" evidence="1">
    <location>
        <begin position="17"/>
        <end position="167"/>
    </location>
</feature>